<keyword evidence="2" id="KW-1185">Reference proteome</keyword>
<organism evidence="1 2">
    <name type="scientific">Oesophagostomum dentatum</name>
    <name type="common">Nodular worm</name>
    <dbReference type="NCBI Taxonomy" id="61180"/>
    <lineage>
        <taxon>Eukaryota</taxon>
        <taxon>Metazoa</taxon>
        <taxon>Ecdysozoa</taxon>
        <taxon>Nematoda</taxon>
        <taxon>Chromadorea</taxon>
        <taxon>Rhabditida</taxon>
        <taxon>Rhabditina</taxon>
        <taxon>Rhabditomorpha</taxon>
        <taxon>Strongyloidea</taxon>
        <taxon>Strongylidae</taxon>
        <taxon>Oesophagostomum</taxon>
    </lineage>
</organism>
<reference evidence="1 2" key="1">
    <citation type="submission" date="2014-03" db="EMBL/GenBank/DDBJ databases">
        <title>Draft genome of the hookworm Oesophagostomum dentatum.</title>
        <authorList>
            <person name="Mitreva M."/>
        </authorList>
    </citation>
    <scope>NUCLEOTIDE SEQUENCE [LARGE SCALE GENOMIC DNA]</scope>
    <source>
        <strain evidence="1 2">OD-Hann</strain>
    </source>
</reference>
<dbReference type="AlphaFoldDB" id="A0A0B1SLL0"/>
<proteinExistence type="predicted"/>
<evidence type="ECO:0000313" key="1">
    <source>
        <dbReference type="EMBL" id="KHJ86183.1"/>
    </source>
</evidence>
<evidence type="ECO:0000313" key="2">
    <source>
        <dbReference type="Proteomes" id="UP000053660"/>
    </source>
</evidence>
<sequence length="67" mass="7818">MHVMRLRRGYRCFFPSLAFLLVFSATAFAFAFLHKNESVKPQTESKQMNVYHFMKLVHSANGPVRIL</sequence>
<gene>
    <name evidence="1" type="ORF">OESDEN_14075</name>
</gene>
<dbReference type="Proteomes" id="UP000053660">
    <property type="component" value="Unassembled WGS sequence"/>
</dbReference>
<name>A0A0B1SLL0_OESDE</name>
<protein>
    <submittedName>
        <fullName evidence="1">Uncharacterized protein</fullName>
    </submittedName>
</protein>
<accession>A0A0B1SLL0</accession>
<dbReference type="EMBL" id="KN561292">
    <property type="protein sequence ID" value="KHJ86183.1"/>
    <property type="molecule type" value="Genomic_DNA"/>
</dbReference>